<sequence>MASQLSTTVIPSPTLYDLKDLVEFNATTQLPIKLNSSNYPVWYQHIHSLLVARGLEGYITSDTTCPHCMTNKCHKLPFNKSSLSSSHPLEIVYYDVWGPYSFTSINDFRYYVIFIDHFFKYLWLFPMKLKSNVAIIFLILKGFHQRLGIDFKKTFNPMIKPQTIKLVLCLDISHGWSLSQMDVNNAFFHGTIQEDIYMSQPAGFTHSSFPNYVYKLHKALYGLKQAPRAWFQSLHEFLQHQGFTNVKSDTSLFIYNKGSIIAYFLVYVDDLLPSRNNTSFLLSIQDISYNQIFPQRHGAMESLSWC</sequence>
<keyword evidence="1" id="KW-0479">Metal-binding</keyword>
<dbReference type="SUPFAM" id="SSF56672">
    <property type="entry name" value="DNA/RNA polymerases"/>
    <property type="match status" value="1"/>
</dbReference>
<dbReference type="Pfam" id="PF07727">
    <property type="entry name" value="RVT_2"/>
    <property type="match status" value="1"/>
</dbReference>
<evidence type="ECO:0000256" key="2">
    <source>
        <dbReference type="ARBA" id="ARBA00022801"/>
    </source>
</evidence>
<keyword evidence="5" id="KW-1185">Reference proteome</keyword>
<dbReference type="InterPro" id="IPR036397">
    <property type="entry name" value="RNaseH_sf"/>
</dbReference>
<proteinExistence type="predicted"/>
<feature type="domain" description="Reverse transcriptase Ty1/copia-type" evidence="3">
    <location>
        <begin position="138"/>
        <end position="281"/>
    </location>
</feature>
<dbReference type="PANTHER" id="PTHR42648">
    <property type="entry name" value="TRANSPOSASE, PUTATIVE-RELATED"/>
    <property type="match status" value="1"/>
</dbReference>
<accession>A0A151TWK7</accession>
<dbReference type="SUPFAM" id="SSF53098">
    <property type="entry name" value="Ribonuclease H-like"/>
    <property type="match status" value="1"/>
</dbReference>
<evidence type="ECO:0000313" key="5">
    <source>
        <dbReference type="Proteomes" id="UP000075243"/>
    </source>
</evidence>
<dbReference type="InterPro" id="IPR013103">
    <property type="entry name" value="RVT_2"/>
</dbReference>
<dbReference type="InterPro" id="IPR043502">
    <property type="entry name" value="DNA/RNA_pol_sf"/>
</dbReference>
<dbReference type="GO" id="GO:0003676">
    <property type="term" value="F:nucleic acid binding"/>
    <property type="evidence" value="ECO:0007669"/>
    <property type="project" value="InterPro"/>
</dbReference>
<dbReference type="Gene3D" id="3.30.420.10">
    <property type="entry name" value="Ribonuclease H-like superfamily/Ribonuclease H"/>
    <property type="match status" value="1"/>
</dbReference>
<dbReference type="GO" id="GO:0016787">
    <property type="term" value="F:hydrolase activity"/>
    <property type="evidence" value="ECO:0007669"/>
    <property type="project" value="UniProtKB-KW"/>
</dbReference>
<reference evidence="4 5" key="1">
    <citation type="journal article" date="2012" name="Nat. Biotechnol.">
        <title>Draft genome sequence of pigeonpea (Cajanus cajan), an orphan legume crop of resource-poor farmers.</title>
        <authorList>
            <person name="Varshney R.K."/>
            <person name="Chen W."/>
            <person name="Li Y."/>
            <person name="Bharti A.K."/>
            <person name="Saxena R.K."/>
            <person name="Schlueter J.A."/>
            <person name="Donoghue M.T."/>
            <person name="Azam S."/>
            <person name="Fan G."/>
            <person name="Whaley A.M."/>
            <person name="Farmer A.D."/>
            <person name="Sheridan J."/>
            <person name="Iwata A."/>
            <person name="Tuteja R."/>
            <person name="Penmetsa R.V."/>
            <person name="Wu W."/>
            <person name="Upadhyaya H.D."/>
            <person name="Yang S.P."/>
            <person name="Shah T."/>
            <person name="Saxena K.B."/>
            <person name="Michael T."/>
            <person name="McCombie W.R."/>
            <person name="Yang B."/>
            <person name="Zhang G."/>
            <person name="Yang H."/>
            <person name="Wang J."/>
            <person name="Spillane C."/>
            <person name="Cook D.R."/>
            <person name="May G.D."/>
            <person name="Xu X."/>
            <person name="Jackson S.A."/>
        </authorList>
    </citation>
    <scope>NUCLEOTIDE SEQUENCE [LARGE SCALE GENOMIC DNA]</scope>
    <source>
        <strain evidence="5">cv. Asha</strain>
    </source>
</reference>
<dbReference type="Proteomes" id="UP000075243">
    <property type="component" value="Chromosome 3"/>
</dbReference>
<evidence type="ECO:0000259" key="3">
    <source>
        <dbReference type="Pfam" id="PF07727"/>
    </source>
</evidence>
<name>A0A151TWK7_CAJCA</name>
<dbReference type="PANTHER" id="PTHR42648:SF26">
    <property type="entry name" value="INTEGRASE CATALYTIC DOMAIN-CONTAINING PROTEIN"/>
    <property type="match status" value="1"/>
</dbReference>
<dbReference type="AlphaFoldDB" id="A0A151TWK7"/>
<dbReference type="GO" id="GO:0046872">
    <property type="term" value="F:metal ion binding"/>
    <property type="evidence" value="ECO:0007669"/>
    <property type="project" value="UniProtKB-KW"/>
</dbReference>
<protein>
    <submittedName>
        <fullName evidence="4">Retrovirus-related Pol polyprotein from transposon TNT 1-94</fullName>
    </submittedName>
</protein>
<dbReference type="InterPro" id="IPR039537">
    <property type="entry name" value="Retrotran_Ty1/copia-like"/>
</dbReference>
<dbReference type="EMBL" id="CM003605">
    <property type="protein sequence ID" value="KYP71416.1"/>
    <property type="molecule type" value="Genomic_DNA"/>
</dbReference>
<dbReference type="Gramene" id="C.cajan_10375.t">
    <property type="protein sequence ID" value="C.cajan_10375.t"/>
    <property type="gene ID" value="C.cajan_10375"/>
</dbReference>
<organism evidence="4 5">
    <name type="scientific">Cajanus cajan</name>
    <name type="common">Pigeon pea</name>
    <name type="synonym">Cajanus indicus</name>
    <dbReference type="NCBI Taxonomy" id="3821"/>
    <lineage>
        <taxon>Eukaryota</taxon>
        <taxon>Viridiplantae</taxon>
        <taxon>Streptophyta</taxon>
        <taxon>Embryophyta</taxon>
        <taxon>Tracheophyta</taxon>
        <taxon>Spermatophyta</taxon>
        <taxon>Magnoliopsida</taxon>
        <taxon>eudicotyledons</taxon>
        <taxon>Gunneridae</taxon>
        <taxon>Pentapetalae</taxon>
        <taxon>rosids</taxon>
        <taxon>fabids</taxon>
        <taxon>Fabales</taxon>
        <taxon>Fabaceae</taxon>
        <taxon>Papilionoideae</taxon>
        <taxon>50 kb inversion clade</taxon>
        <taxon>NPAAA clade</taxon>
        <taxon>indigoferoid/millettioid clade</taxon>
        <taxon>Phaseoleae</taxon>
        <taxon>Cajanus</taxon>
    </lineage>
</organism>
<dbReference type="STRING" id="3821.A0A151TWK7"/>
<gene>
    <name evidence="4" type="ORF">KK1_010675</name>
</gene>
<evidence type="ECO:0000313" key="4">
    <source>
        <dbReference type="EMBL" id="KYP71416.1"/>
    </source>
</evidence>
<dbReference type="InterPro" id="IPR012337">
    <property type="entry name" value="RNaseH-like_sf"/>
</dbReference>
<evidence type="ECO:0000256" key="1">
    <source>
        <dbReference type="ARBA" id="ARBA00022723"/>
    </source>
</evidence>
<keyword evidence="2" id="KW-0378">Hydrolase</keyword>